<reference evidence="3" key="1">
    <citation type="journal article" date="2019" name="Int. J. Syst. Evol. Microbiol.">
        <title>The Global Catalogue of Microorganisms (GCM) 10K type strain sequencing project: providing services to taxonomists for standard genome sequencing and annotation.</title>
        <authorList>
            <consortium name="The Broad Institute Genomics Platform"/>
            <consortium name="The Broad Institute Genome Sequencing Center for Infectious Disease"/>
            <person name="Wu L."/>
            <person name="Ma J."/>
        </authorList>
    </citation>
    <scope>NUCLEOTIDE SEQUENCE [LARGE SCALE GENOMIC DNA]</scope>
    <source>
        <strain evidence="3">CGMCC 1.12237</strain>
    </source>
</reference>
<evidence type="ECO:0000313" key="3">
    <source>
        <dbReference type="Proteomes" id="UP001596147"/>
    </source>
</evidence>
<organism evidence="2 3">
    <name type="scientific">Lederbergia graminis</name>
    <dbReference type="NCBI Taxonomy" id="735518"/>
    <lineage>
        <taxon>Bacteria</taxon>
        <taxon>Bacillati</taxon>
        <taxon>Bacillota</taxon>
        <taxon>Bacilli</taxon>
        <taxon>Bacillales</taxon>
        <taxon>Bacillaceae</taxon>
        <taxon>Lederbergia</taxon>
    </lineage>
</organism>
<name>A0ABW0LJ13_9BACI</name>
<evidence type="ECO:0000313" key="2">
    <source>
        <dbReference type="EMBL" id="MFC5464558.1"/>
    </source>
</evidence>
<protein>
    <submittedName>
        <fullName evidence="2">Uncharacterized protein</fullName>
    </submittedName>
</protein>
<dbReference type="RefSeq" id="WP_144923441.1">
    <property type="nucleotide sequence ID" value="NZ_JBHSMC010000010.1"/>
</dbReference>
<dbReference type="Proteomes" id="UP001596147">
    <property type="component" value="Unassembled WGS sequence"/>
</dbReference>
<keyword evidence="1" id="KW-0472">Membrane</keyword>
<keyword evidence="1" id="KW-1133">Transmembrane helix</keyword>
<sequence>MSIRKRIVIPLLIICLLVAVILLFVKRDENNSLLEKASIIHLYKDGETAVIYKNVEGYSEMYNRITDLIVVDFPDIYGAQPYLSEDEFKDIKSFSIEYVLDEVQTIQLQNENKVSDIDITSVIFPLDEKWEHHMYFKTEDNKYFFVDVREDLPLLVDQLIRAY</sequence>
<gene>
    <name evidence="2" type="ORF">ACFPM4_07320</name>
</gene>
<keyword evidence="3" id="KW-1185">Reference proteome</keyword>
<comment type="caution">
    <text evidence="2">The sequence shown here is derived from an EMBL/GenBank/DDBJ whole genome shotgun (WGS) entry which is preliminary data.</text>
</comment>
<proteinExistence type="predicted"/>
<dbReference type="EMBL" id="JBHSMC010000010">
    <property type="protein sequence ID" value="MFC5464558.1"/>
    <property type="molecule type" value="Genomic_DNA"/>
</dbReference>
<feature type="transmembrane region" description="Helical" evidence="1">
    <location>
        <begin position="7"/>
        <end position="25"/>
    </location>
</feature>
<keyword evidence="1" id="KW-0812">Transmembrane</keyword>
<evidence type="ECO:0000256" key="1">
    <source>
        <dbReference type="SAM" id="Phobius"/>
    </source>
</evidence>
<accession>A0ABW0LJ13</accession>